<dbReference type="EMBL" id="JFJN01000028">
    <property type="protein sequence ID" value="EZH81657.1"/>
    <property type="molecule type" value="Genomic_DNA"/>
</dbReference>
<protein>
    <submittedName>
        <fullName evidence="3">GntR family transcriptional regulator</fullName>
    </submittedName>
</protein>
<proteinExistence type="predicted"/>
<keyword evidence="4" id="KW-1185">Reference proteome</keyword>
<evidence type="ECO:0000259" key="2">
    <source>
        <dbReference type="Pfam" id="PF04909"/>
    </source>
</evidence>
<dbReference type="InterPro" id="IPR032466">
    <property type="entry name" value="Metal_Hydrolase"/>
</dbReference>
<dbReference type="InterPro" id="IPR052358">
    <property type="entry name" value="Aro_Compnd_Degr_Hydrolases"/>
</dbReference>
<evidence type="ECO:0000313" key="4">
    <source>
        <dbReference type="Proteomes" id="UP000023842"/>
    </source>
</evidence>
<dbReference type="SUPFAM" id="SSF51556">
    <property type="entry name" value="Metallo-dependent hydrolases"/>
    <property type="match status" value="1"/>
</dbReference>
<feature type="region of interest" description="Disordered" evidence="1">
    <location>
        <begin position="1"/>
        <end position="22"/>
    </location>
</feature>
<dbReference type="Proteomes" id="UP000023842">
    <property type="component" value="Unassembled WGS sequence"/>
</dbReference>
<organism evidence="3 4">
    <name type="scientific">Ectopseudomonas composti</name>
    <dbReference type="NCBI Taxonomy" id="658457"/>
    <lineage>
        <taxon>Bacteria</taxon>
        <taxon>Pseudomonadati</taxon>
        <taxon>Pseudomonadota</taxon>
        <taxon>Gammaproteobacteria</taxon>
        <taxon>Pseudomonadales</taxon>
        <taxon>Pseudomonadaceae</taxon>
        <taxon>Ectopseudomonas</taxon>
    </lineage>
</organism>
<dbReference type="PANTHER" id="PTHR35563:SF2">
    <property type="entry name" value="BARREL METAL-DEPENDENT HYDROLASE, PUTATIVE (AFU_ORTHOLOGUE AFUA_1G16240)-RELATED"/>
    <property type="match status" value="1"/>
</dbReference>
<comment type="caution">
    <text evidence="3">The sequence shown here is derived from an EMBL/GenBank/DDBJ whole genome shotgun (WGS) entry which is preliminary data.</text>
</comment>
<feature type="domain" description="Amidohydrolase-related" evidence="2">
    <location>
        <begin position="27"/>
        <end position="294"/>
    </location>
</feature>
<dbReference type="Gene3D" id="3.20.20.140">
    <property type="entry name" value="Metal-dependent hydrolases"/>
    <property type="match status" value="1"/>
</dbReference>
<evidence type="ECO:0000256" key="1">
    <source>
        <dbReference type="SAM" id="MobiDB-lite"/>
    </source>
</evidence>
<gene>
    <name evidence="3" type="ORF">AU05_09735</name>
</gene>
<dbReference type="PANTHER" id="PTHR35563">
    <property type="entry name" value="BARREL METAL-DEPENDENT HYDROLASE, PUTATIVE (AFU_ORTHOLOGUE AFUA_1G16240)-RELATED"/>
    <property type="match status" value="1"/>
</dbReference>
<dbReference type="RefSeq" id="WP_037000774.1">
    <property type="nucleotide sequence ID" value="NZ_JFJN01000028.1"/>
</dbReference>
<dbReference type="InterPro" id="IPR006680">
    <property type="entry name" value="Amidohydro-rel"/>
</dbReference>
<evidence type="ECO:0000313" key="3">
    <source>
        <dbReference type="EMBL" id="EZH81657.1"/>
    </source>
</evidence>
<dbReference type="Pfam" id="PF04909">
    <property type="entry name" value="Amidohydro_2"/>
    <property type="match status" value="1"/>
</dbReference>
<sequence length="297" mass="32867">MNLSQPTIPGADPMPRAPREALPAGACDSHAHLFGPQEHYPYQHIRSYTPPEASEASYRRLLHTLGFQRAVLVQPSVYGTDNRLMLDTLARQRPDDAIEWRGVAVVNAAITDAELQHMDHLGVRGVRVNLVFPGGVEFSDIEALSRRIAELGWHVQFLLDVSRFEDLAGKLGRLPTPVVIDHMGHLPAHKGTTEPGFAALLKMLDNGKAWVKLTGPNRISAHQRAPYQDVDPLFLALVEANSEHCIFGTDWPHVQLPTPIPNDGELVDELLRLLPSAALRQRILVDNPARLYGFAPS</sequence>
<accession>A0ABP3BZ28</accession>
<name>A0ABP3BZ28_9GAMM</name>
<reference evidence="4" key="1">
    <citation type="journal article" date="2014" name="Genome Announc.">
        <title>Draft Genome Sequence of the algae degrading bacterium Pseudomonas mendocina AD6.</title>
        <authorList>
            <person name="Barney B.M."/>
            <person name="Lenneman E.M."/>
        </authorList>
    </citation>
    <scope>NUCLEOTIDE SEQUENCE [LARGE SCALE GENOMIC DNA]</scope>
    <source>
        <strain evidence="4">AD6</strain>
    </source>
</reference>